<keyword evidence="2" id="KW-0813">Transport</keyword>
<evidence type="ECO:0000256" key="4">
    <source>
        <dbReference type="ARBA" id="ARBA00022989"/>
    </source>
</evidence>
<evidence type="ECO:0000256" key="6">
    <source>
        <dbReference type="ARBA" id="ARBA00023136"/>
    </source>
</evidence>
<keyword evidence="10" id="KW-1185">Reference proteome</keyword>
<dbReference type="SUPFAM" id="SSF81340">
    <property type="entry name" value="Clc chloride channel"/>
    <property type="match status" value="1"/>
</dbReference>
<keyword evidence="4 8" id="KW-1133">Transmembrane helix</keyword>
<comment type="caution">
    <text evidence="9">The sequence shown here is derived from an EMBL/GenBank/DDBJ whole genome shotgun (WGS) entry which is preliminary data.</text>
</comment>
<feature type="transmembrane region" description="Helical" evidence="8">
    <location>
        <begin position="321"/>
        <end position="343"/>
    </location>
</feature>
<feature type="transmembrane region" description="Helical" evidence="8">
    <location>
        <begin position="74"/>
        <end position="95"/>
    </location>
</feature>
<feature type="transmembrane region" description="Helical" evidence="8">
    <location>
        <begin position="349"/>
        <end position="374"/>
    </location>
</feature>
<feature type="transmembrane region" description="Helical" evidence="8">
    <location>
        <begin position="211"/>
        <end position="237"/>
    </location>
</feature>
<dbReference type="InterPro" id="IPR014743">
    <property type="entry name" value="Cl-channel_core"/>
</dbReference>
<reference evidence="9 10" key="1">
    <citation type="submission" date="2022-02" db="EMBL/GenBank/DDBJ databases">
        <title>Mesosutterella porci, a novel member of the family Sutterellaceae from pig feces.</title>
        <authorList>
            <person name="Wylensek D."/>
            <person name="Clavel T."/>
        </authorList>
    </citation>
    <scope>NUCLEOTIDE SEQUENCE [LARGE SCALE GENOMIC DNA]</scope>
    <source>
        <strain evidence="10">oilRF-744-wt-GAM-9</strain>
    </source>
</reference>
<evidence type="ECO:0000256" key="3">
    <source>
        <dbReference type="ARBA" id="ARBA00022692"/>
    </source>
</evidence>
<organism evidence="9 10">
    <name type="scientific">Mesosutterella porci</name>
    <dbReference type="NCBI Taxonomy" id="2915351"/>
    <lineage>
        <taxon>Bacteria</taxon>
        <taxon>Pseudomonadati</taxon>
        <taxon>Pseudomonadota</taxon>
        <taxon>Betaproteobacteria</taxon>
        <taxon>Burkholderiales</taxon>
        <taxon>Sutterellaceae</taxon>
        <taxon>Mesosutterella</taxon>
    </lineage>
</organism>
<dbReference type="Gene3D" id="1.10.3080.10">
    <property type="entry name" value="Clc chloride channel"/>
    <property type="match status" value="1"/>
</dbReference>
<dbReference type="RefSeq" id="WP_237977950.1">
    <property type="nucleotide sequence ID" value="NZ_JAKNCT010000002.1"/>
</dbReference>
<feature type="transmembrane region" description="Helical" evidence="8">
    <location>
        <begin position="411"/>
        <end position="429"/>
    </location>
</feature>
<keyword evidence="6 8" id="KW-0472">Membrane</keyword>
<feature type="transmembrane region" description="Helical" evidence="8">
    <location>
        <begin position="288"/>
        <end position="309"/>
    </location>
</feature>
<dbReference type="PANTHER" id="PTHR45711">
    <property type="entry name" value="CHLORIDE CHANNEL PROTEIN"/>
    <property type="match status" value="1"/>
</dbReference>
<evidence type="ECO:0000256" key="8">
    <source>
        <dbReference type="SAM" id="Phobius"/>
    </source>
</evidence>
<dbReference type="EMBL" id="JAKNCT010000002">
    <property type="protein sequence ID" value="MCG5030296.1"/>
    <property type="molecule type" value="Genomic_DNA"/>
</dbReference>
<evidence type="ECO:0000256" key="2">
    <source>
        <dbReference type="ARBA" id="ARBA00022448"/>
    </source>
</evidence>
<keyword evidence="3 8" id="KW-0812">Transmembrane</keyword>
<feature type="transmembrane region" description="Helical" evidence="8">
    <location>
        <begin position="381"/>
        <end position="405"/>
    </location>
</feature>
<dbReference type="Pfam" id="PF00654">
    <property type="entry name" value="Voltage_CLC"/>
    <property type="match status" value="1"/>
</dbReference>
<evidence type="ECO:0000256" key="5">
    <source>
        <dbReference type="ARBA" id="ARBA00023065"/>
    </source>
</evidence>
<protein>
    <submittedName>
        <fullName evidence="9">Chloride channel protein</fullName>
    </submittedName>
</protein>
<keyword evidence="5" id="KW-0406">Ion transport</keyword>
<name>A0ABS9MNU7_9BURK</name>
<proteinExistence type="predicted"/>
<dbReference type="Proteomes" id="UP001297600">
    <property type="component" value="Unassembled WGS sequence"/>
</dbReference>
<dbReference type="PANTHER" id="PTHR45711:SF6">
    <property type="entry name" value="CHLORIDE CHANNEL PROTEIN"/>
    <property type="match status" value="1"/>
</dbReference>
<evidence type="ECO:0000313" key="10">
    <source>
        <dbReference type="Proteomes" id="UP001297600"/>
    </source>
</evidence>
<dbReference type="PRINTS" id="PR00762">
    <property type="entry name" value="CLCHANNEL"/>
</dbReference>
<evidence type="ECO:0000256" key="7">
    <source>
        <dbReference type="ARBA" id="ARBA00023214"/>
    </source>
</evidence>
<feature type="transmembrane region" description="Helical" evidence="8">
    <location>
        <begin position="249"/>
        <end position="268"/>
    </location>
</feature>
<accession>A0ABS9MNU7</accession>
<feature type="transmembrane region" description="Helical" evidence="8">
    <location>
        <begin position="175"/>
        <end position="199"/>
    </location>
</feature>
<comment type="subcellular location">
    <subcellularLocation>
        <location evidence="1">Membrane</location>
        <topology evidence="1">Multi-pass membrane protein</topology>
    </subcellularLocation>
</comment>
<keyword evidence="7" id="KW-0868">Chloride</keyword>
<dbReference type="InterPro" id="IPR001807">
    <property type="entry name" value="ClC"/>
</dbReference>
<sequence length="455" mass="48145">MKPILPERTPLTEDLRHQFRESQLLGAVGAIGLVLQAVAIGLFSGLTIGIFRLAYSTLNATSVQRATQWLDMGWRGLAIIAACLAALCLLSGLLLRIEPMIGGSGIPQVELAQAGKYPPMIWYRVLAAKFLATLTSLTAGLSVGREGPCIQMGAAIGVGVGSFFHGRHAQDMHRYLSGGAVAGMTSAFSSPIAGVLFAIEDMRIVLDRRMFLFLFIAALTAWASVSGILNLPLVMPFSRLEILSLGQTWIILPSSCLMGALGAAYSRALIGCTLWEDRCTQLTGWKRLALPFFFSGALLYAYPTVLVGFGPSQVGLEMTSLTLASLAVLFLVKSAFSCLSFASGASGGILMPILMAGAVAGSACAKALLFFGLISEPQYGTAMAACIAGFFSAVVRTPLCAAALLLEMTGAWSSFPVIVAASLISGWIADATGTRPVYECLRNRILEQQARAREA</sequence>
<evidence type="ECO:0000256" key="1">
    <source>
        <dbReference type="ARBA" id="ARBA00004141"/>
    </source>
</evidence>
<evidence type="ECO:0000313" key="9">
    <source>
        <dbReference type="EMBL" id="MCG5030296.1"/>
    </source>
</evidence>
<feature type="transmembrane region" description="Helical" evidence="8">
    <location>
        <begin position="24"/>
        <end position="54"/>
    </location>
</feature>
<gene>
    <name evidence="9" type="ORF">MAF45_02340</name>
</gene>